<protein>
    <recommendedName>
        <fullName evidence="4">MobA/MobL protein domain-containing protein</fullName>
    </recommendedName>
</protein>
<gene>
    <name evidence="5" type="ORF">FDZ14_00550</name>
</gene>
<comment type="similarity">
    <text evidence="1">Belongs to the MobA/MobL family.</text>
</comment>
<keyword evidence="3" id="KW-0175">Coiled coil</keyword>
<evidence type="ECO:0000256" key="1">
    <source>
        <dbReference type="ARBA" id="ARBA00010873"/>
    </source>
</evidence>
<dbReference type="Proteomes" id="UP000501076">
    <property type="component" value="Plasmid pFDU301G"/>
</dbReference>
<organism evidence="5 6">
    <name type="scientific">Priestia megaterium</name>
    <name type="common">Bacillus megaterium</name>
    <dbReference type="NCBI Taxonomy" id="1404"/>
    <lineage>
        <taxon>Bacteria</taxon>
        <taxon>Bacillati</taxon>
        <taxon>Bacillota</taxon>
        <taxon>Bacilli</taxon>
        <taxon>Bacillales</taxon>
        <taxon>Bacillaceae</taxon>
        <taxon>Priestia</taxon>
    </lineage>
</organism>
<keyword evidence="5" id="KW-0614">Plasmid</keyword>
<reference evidence="5 6" key="1">
    <citation type="submission" date="2019-10" db="EMBL/GenBank/DDBJ databases">
        <title>Complete genome sequences for adaption low water activity.</title>
        <authorList>
            <person name="Zhao L."/>
            <person name="Zhong J."/>
        </authorList>
    </citation>
    <scope>NUCLEOTIDE SEQUENCE [LARGE SCALE GENOMIC DNA]</scope>
    <source>
        <strain evidence="5 6">FDU301</strain>
        <plasmid evidence="6">pfdu301g</plasmid>
    </source>
</reference>
<evidence type="ECO:0000259" key="4">
    <source>
        <dbReference type="Pfam" id="PF03389"/>
    </source>
</evidence>
<feature type="domain" description="MobA/MobL protein" evidence="4">
    <location>
        <begin position="26"/>
        <end position="209"/>
    </location>
</feature>
<evidence type="ECO:0000313" key="5">
    <source>
        <dbReference type="EMBL" id="QJX74741.1"/>
    </source>
</evidence>
<dbReference type="RefSeq" id="WP_171776459.1">
    <property type="nucleotide sequence ID" value="NZ_CP045269.1"/>
</dbReference>
<geneLocation type="plasmid" evidence="6">
    <name>pfdu301g</name>
</geneLocation>
<name>A0A6M6DJD3_PRIMG</name>
<dbReference type="InterPro" id="IPR005053">
    <property type="entry name" value="MobA_MobL"/>
</dbReference>
<dbReference type="AlphaFoldDB" id="A0A6M6DJD3"/>
<evidence type="ECO:0000256" key="2">
    <source>
        <dbReference type="ARBA" id="ARBA00022971"/>
    </source>
</evidence>
<accession>A0A6M6DJD3</accession>
<proteinExistence type="inferred from homology"/>
<dbReference type="Pfam" id="PF03389">
    <property type="entry name" value="MobA_MobL"/>
    <property type="match status" value="1"/>
</dbReference>
<sequence>MAKKEGYYHLTSRTISRGKYNVPSRMAYSVGIEIEDENTGRKYHKEKKAEREGIETEMIVNKEASDKFKDTNYFFNKINQSEKRSDARVFYELEISLLQDLNKEENKELARHFAKGISDKYKIPVSISYHKMDTHNPHAHIIFGERSVEGEELSKKKISDFRSRHQVKNFRQIWAEQANEYLNEKNKNMFIDDRSYRERGSEKQAMRRINKYSEIQDTKELRRENRIIRIENKEIDYKEKHRVIKYEMKDRMFIAQQKLYRREVKAMAEPARSLKPKAKVVTVHKLYDKEIEKNEDTFRQKKEEHKIQRNLNKTVNKEKFKDRKQMYKERLQQSKSTIGLKKDDIRELKLSNKELKADLKGTSRLNPFQWKERKAIKRQMARNKAKMMKKRYEIRKEKTKQRLQKEKYKEHRKEYVGQKKKEYGLLKDKIASKLQGKALNREKQQVKNKQIDDKVVSLKEYKKTHKVEKIRTAERKQGRAR</sequence>
<keyword evidence="2" id="KW-0184">Conjugation</keyword>
<evidence type="ECO:0000313" key="6">
    <source>
        <dbReference type="Proteomes" id="UP000501076"/>
    </source>
</evidence>
<feature type="coiled-coil region" evidence="3">
    <location>
        <begin position="317"/>
        <end position="409"/>
    </location>
</feature>
<dbReference type="EMBL" id="CP045269">
    <property type="protein sequence ID" value="QJX74741.1"/>
    <property type="molecule type" value="Genomic_DNA"/>
</dbReference>
<evidence type="ECO:0000256" key="3">
    <source>
        <dbReference type="SAM" id="Coils"/>
    </source>
</evidence>
<dbReference type="Gene3D" id="3.30.930.30">
    <property type="match status" value="1"/>
</dbReference>